<comment type="caution">
    <text evidence="8">The sequence shown here is derived from an EMBL/GenBank/DDBJ whole genome shotgun (WGS) entry which is preliminary data.</text>
</comment>
<feature type="compositionally biased region" description="Polar residues" evidence="6">
    <location>
        <begin position="266"/>
        <end position="277"/>
    </location>
</feature>
<feature type="domain" description="OVATE" evidence="7">
    <location>
        <begin position="645"/>
        <end position="704"/>
    </location>
</feature>
<sequence>MGRLMRYKLPHAWFYKQSKRGGSIAYTPSSALSRKLLLPTFLSPENHKAIYIAFPAESPRKCQPSTEASVLDAPSESPTHTFAEDLAILSTLHPVNATIDNCSSFPNSASTKRTSNYLEHSMNMGYCSDDDDERFHGFSSSKGKSGSVNNGAAFDVQELERRLKALAGSEGRRDYYIARSPMLSGSLPTPIVETNGSPYYRQGMLRGADVRKSPMAVLAHASPLFDRGIAGDDSSNESNSLRQSTSSSDTGIERRSSSQWERDAFSINSERSETFTTCEDGLDRSSQMKRQRSPSPMQRKPKDWMASAQCSPLLYPVSNAGPLASAHLAKPTTPSLYQDHEYANLVHAEKGRIRSYHGIPRKDSAVLRNINTPGHANSSIHVGNRKDDENVEWDGFNSNAYRSPPSKASPTSSRSSLQRGGQHAVELMNKYYSAGLHPASPSHEQDSYKLLLLAEEENSKRLYCGTDQFSYMGCKERLLSRRTSFEQGNIDVTEATEGEVGRLSNYDKFKLRQVSNTHGTKLSRAWSLSPELGPYRPMQANRSLLSNAPLTRHESYQNTPEHHYIVRGPGQRSHEQIFDPSKSSPHRRGSNVLPYSYAQKGPSWSNKATLKAVREKTRDPGFESFSPSPQPASEVCSRVFDSFAVVKCSYDPKQDFKQSMVEMIFEKDLNSSHDMVELLQCYLTLNPSRYHDTIVKVFTEVWSEVFQDV</sequence>
<comment type="subcellular location">
    <subcellularLocation>
        <location evidence="1">Nucleus</location>
    </subcellularLocation>
</comment>
<dbReference type="GO" id="GO:0005634">
    <property type="term" value="C:nucleus"/>
    <property type="evidence" value="ECO:0007669"/>
    <property type="project" value="UniProtKB-SubCell"/>
</dbReference>
<evidence type="ECO:0000256" key="5">
    <source>
        <dbReference type="ARBA" id="ARBA00023242"/>
    </source>
</evidence>
<dbReference type="EMBL" id="JABFUD020000006">
    <property type="protein sequence ID" value="KAI5079060.1"/>
    <property type="molecule type" value="Genomic_DNA"/>
</dbReference>
<reference evidence="8" key="1">
    <citation type="submission" date="2021-01" db="EMBL/GenBank/DDBJ databases">
        <title>Adiantum capillus-veneris genome.</title>
        <authorList>
            <person name="Fang Y."/>
            <person name="Liao Q."/>
        </authorList>
    </citation>
    <scope>NUCLEOTIDE SEQUENCE</scope>
    <source>
        <strain evidence="8">H3</strain>
        <tissue evidence="8">Leaf</tissue>
    </source>
</reference>
<keyword evidence="5" id="KW-0539">Nucleus</keyword>
<feature type="region of interest" description="Disordered" evidence="6">
    <location>
        <begin position="370"/>
        <end position="422"/>
    </location>
</feature>
<dbReference type="GO" id="GO:0045892">
    <property type="term" value="P:negative regulation of DNA-templated transcription"/>
    <property type="evidence" value="ECO:0007669"/>
    <property type="project" value="InterPro"/>
</dbReference>
<dbReference type="AlphaFoldDB" id="A0A9D4ZNA9"/>
<feature type="compositionally biased region" description="Low complexity" evidence="6">
    <location>
        <begin position="403"/>
        <end position="416"/>
    </location>
</feature>
<evidence type="ECO:0000259" key="7">
    <source>
        <dbReference type="PROSITE" id="PS51754"/>
    </source>
</evidence>
<dbReference type="Pfam" id="PF04844">
    <property type="entry name" value="Ovate"/>
    <property type="match status" value="1"/>
</dbReference>
<evidence type="ECO:0000313" key="9">
    <source>
        <dbReference type="Proteomes" id="UP000886520"/>
    </source>
</evidence>
<keyword evidence="2" id="KW-0678">Repressor</keyword>
<dbReference type="PANTHER" id="PTHR33057:SF82">
    <property type="entry name" value="TRANSCRIPTION REPRESSOR OFP5"/>
    <property type="match status" value="1"/>
</dbReference>
<protein>
    <recommendedName>
        <fullName evidence="7">OVATE domain-containing protein</fullName>
    </recommendedName>
</protein>
<dbReference type="InterPro" id="IPR006458">
    <property type="entry name" value="Ovate_C"/>
</dbReference>
<keyword evidence="9" id="KW-1185">Reference proteome</keyword>
<dbReference type="Proteomes" id="UP000886520">
    <property type="component" value="Chromosome 6"/>
</dbReference>
<dbReference type="InterPro" id="IPR038933">
    <property type="entry name" value="Ovate"/>
</dbReference>
<name>A0A9D4ZNA9_ADICA</name>
<feature type="region of interest" description="Disordered" evidence="6">
    <location>
        <begin position="570"/>
        <end position="589"/>
    </location>
</feature>
<feature type="region of interest" description="Disordered" evidence="6">
    <location>
        <begin position="226"/>
        <end position="305"/>
    </location>
</feature>
<dbReference type="PANTHER" id="PTHR33057">
    <property type="entry name" value="TRANSCRIPTION REPRESSOR OFP7-RELATED"/>
    <property type="match status" value="1"/>
</dbReference>
<dbReference type="PROSITE" id="PS51754">
    <property type="entry name" value="OVATE"/>
    <property type="match status" value="1"/>
</dbReference>
<feature type="compositionally biased region" description="Polar residues" evidence="6">
    <location>
        <begin position="236"/>
        <end position="250"/>
    </location>
</feature>
<evidence type="ECO:0000256" key="3">
    <source>
        <dbReference type="ARBA" id="ARBA00023015"/>
    </source>
</evidence>
<keyword evidence="3" id="KW-0805">Transcription regulation</keyword>
<keyword evidence="4" id="KW-0804">Transcription</keyword>
<evidence type="ECO:0000256" key="1">
    <source>
        <dbReference type="ARBA" id="ARBA00004123"/>
    </source>
</evidence>
<evidence type="ECO:0000256" key="4">
    <source>
        <dbReference type="ARBA" id="ARBA00023163"/>
    </source>
</evidence>
<evidence type="ECO:0000313" key="8">
    <source>
        <dbReference type="EMBL" id="KAI5079060.1"/>
    </source>
</evidence>
<gene>
    <name evidence="8" type="ORF">GOP47_0006731</name>
</gene>
<evidence type="ECO:0000256" key="6">
    <source>
        <dbReference type="SAM" id="MobiDB-lite"/>
    </source>
</evidence>
<organism evidence="8 9">
    <name type="scientific">Adiantum capillus-veneris</name>
    <name type="common">Maidenhair fern</name>
    <dbReference type="NCBI Taxonomy" id="13818"/>
    <lineage>
        <taxon>Eukaryota</taxon>
        <taxon>Viridiplantae</taxon>
        <taxon>Streptophyta</taxon>
        <taxon>Embryophyta</taxon>
        <taxon>Tracheophyta</taxon>
        <taxon>Polypodiopsida</taxon>
        <taxon>Polypodiidae</taxon>
        <taxon>Polypodiales</taxon>
        <taxon>Pteridineae</taxon>
        <taxon>Pteridaceae</taxon>
        <taxon>Vittarioideae</taxon>
        <taxon>Adiantum</taxon>
    </lineage>
</organism>
<accession>A0A9D4ZNA9</accession>
<feature type="compositionally biased region" description="Basic and acidic residues" evidence="6">
    <location>
        <begin position="251"/>
        <end position="264"/>
    </location>
</feature>
<dbReference type="OrthoDB" id="1928390at2759"/>
<feature type="compositionally biased region" description="Polar residues" evidence="6">
    <location>
        <begin position="370"/>
        <end position="381"/>
    </location>
</feature>
<dbReference type="NCBIfam" id="TIGR01568">
    <property type="entry name" value="A_thal_3678"/>
    <property type="match status" value="1"/>
</dbReference>
<proteinExistence type="predicted"/>
<evidence type="ECO:0000256" key="2">
    <source>
        <dbReference type="ARBA" id="ARBA00022491"/>
    </source>
</evidence>